<comment type="caution">
    <text evidence="1">The sequence shown here is derived from an EMBL/GenBank/DDBJ whole genome shotgun (WGS) entry which is preliminary data.</text>
</comment>
<gene>
    <name evidence="1" type="ORF">BJ095_101120</name>
</gene>
<name>A0A318UA09_9BACL</name>
<keyword evidence="2" id="KW-1185">Reference proteome</keyword>
<proteinExistence type="predicted"/>
<accession>A0A318UA09</accession>
<reference evidence="1 2" key="1">
    <citation type="submission" date="2018-06" db="EMBL/GenBank/DDBJ databases">
        <title>Genomic Encyclopedia of Archaeal and Bacterial Type Strains, Phase II (KMG-II): from individual species to whole genera.</title>
        <authorList>
            <person name="Goeker M."/>
        </authorList>
    </citation>
    <scope>NUCLEOTIDE SEQUENCE [LARGE SCALE GENOMIC DNA]</scope>
    <source>
        <strain evidence="1 2">KACC 16626</strain>
    </source>
</reference>
<dbReference type="Proteomes" id="UP000247416">
    <property type="component" value="Unassembled WGS sequence"/>
</dbReference>
<dbReference type="OrthoDB" id="2452459at2"/>
<evidence type="ECO:0000313" key="1">
    <source>
        <dbReference type="EMBL" id="PYF08899.1"/>
    </source>
</evidence>
<sequence>MRISKAKLITEDDIKLIPIGQMTKKKYIAAFKGKLFCPTEHCSAKLSYSSGKKGHYKTWRYSNHSPTCPYNLERDGIQQIGSKDIKLEVNISKRHKQSALMRAYKSMMIDEINGPILERNSEEIKNNSHRKVKTNASETAQMTLFGGAIDEDFTKTKGKKLLSRFVHEISPSDIGKNRIIKGFIKDIELLESTAELIVGYQNEEIAIVFMEHFKTDPLNKSYVNKFWAIKEWMSHLKAVTFIGVGEVQFTKDGKYELYVSMGTDFKVDGEDMYNLARKLKAVALS</sequence>
<dbReference type="EMBL" id="QJTJ01000001">
    <property type="protein sequence ID" value="PYF08899.1"/>
    <property type="molecule type" value="Genomic_DNA"/>
</dbReference>
<organism evidence="1 2">
    <name type="scientific">Ureibacillus chungkukjangi</name>
    <dbReference type="NCBI Taxonomy" id="1202712"/>
    <lineage>
        <taxon>Bacteria</taxon>
        <taxon>Bacillati</taxon>
        <taxon>Bacillota</taxon>
        <taxon>Bacilli</taxon>
        <taxon>Bacillales</taxon>
        <taxon>Caryophanaceae</taxon>
        <taxon>Ureibacillus</taxon>
    </lineage>
</organism>
<protein>
    <submittedName>
        <fullName evidence="1">Uncharacterized protein</fullName>
    </submittedName>
</protein>
<evidence type="ECO:0000313" key="2">
    <source>
        <dbReference type="Proteomes" id="UP000247416"/>
    </source>
</evidence>
<dbReference type="AlphaFoldDB" id="A0A318UA09"/>
<dbReference type="RefSeq" id="WP_107934643.1">
    <property type="nucleotide sequence ID" value="NZ_CP085009.1"/>
</dbReference>